<dbReference type="Proteomes" id="UP000678499">
    <property type="component" value="Unassembled WGS sequence"/>
</dbReference>
<dbReference type="InterPro" id="IPR047153">
    <property type="entry name" value="TRIM45/56/19-like"/>
</dbReference>
<evidence type="ECO:0000259" key="5">
    <source>
        <dbReference type="PROSITE" id="PS50089"/>
    </source>
</evidence>
<name>A0A7R9BDU5_9CRUS</name>
<dbReference type="InterPro" id="IPR001965">
    <property type="entry name" value="Znf_PHD"/>
</dbReference>
<evidence type="ECO:0000256" key="4">
    <source>
        <dbReference type="PROSITE-ProRule" id="PRU00024"/>
    </source>
</evidence>
<proteinExistence type="predicted"/>
<evidence type="ECO:0000256" key="1">
    <source>
        <dbReference type="ARBA" id="ARBA00022723"/>
    </source>
</evidence>
<dbReference type="GO" id="GO:0008270">
    <property type="term" value="F:zinc ion binding"/>
    <property type="evidence" value="ECO:0007669"/>
    <property type="project" value="UniProtKB-KW"/>
</dbReference>
<dbReference type="SMART" id="SM00336">
    <property type="entry name" value="BBOX"/>
    <property type="match status" value="1"/>
</dbReference>
<dbReference type="Pfam" id="PF00643">
    <property type="entry name" value="zf-B_box"/>
    <property type="match status" value="1"/>
</dbReference>
<reference evidence="7" key="1">
    <citation type="submission" date="2020-11" db="EMBL/GenBank/DDBJ databases">
        <authorList>
            <person name="Tran Van P."/>
        </authorList>
    </citation>
    <scope>NUCLEOTIDE SEQUENCE</scope>
</reference>
<organism evidence="7">
    <name type="scientific">Notodromas monacha</name>
    <dbReference type="NCBI Taxonomy" id="399045"/>
    <lineage>
        <taxon>Eukaryota</taxon>
        <taxon>Metazoa</taxon>
        <taxon>Ecdysozoa</taxon>
        <taxon>Arthropoda</taxon>
        <taxon>Crustacea</taxon>
        <taxon>Oligostraca</taxon>
        <taxon>Ostracoda</taxon>
        <taxon>Podocopa</taxon>
        <taxon>Podocopida</taxon>
        <taxon>Cypridocopina</taxon>
        <taxon>Cypridoidea</taxon>
        <taxon>Cyprididae</taxon>
        <taxon>Notodromas</taxon>
    </lineage>
</organism>
<keyword evidence="3" id="KW-0862">Zinc</keyword>
<keyword evidence="8" id="KW-1185">Reference proteome</keyword>
<dbReference type="PROSITE" id="PS50089">
    <property type="entry name" value="ZF_RING_2"/>
    <property type="match status" value="1"/>
</dbReference>
<dbReference type="PROSITE" id="PS50119">
    <property type="entry name" value="ZF_BBOX"/>
    <property type="match status" value="1"/>
</dbReference>
<dbReference type="Gene3D" id="3.30.160.60">
    <property type="entry name" value="Classic Zinc Finger"/>
    <property type="match status" value="1"/>
</dbReference>
<accession>A0A7R9BDU5</accession>
<dbReference type="SUPFAM" id="SSF57845">
    <property type="entry name" value="B-box zinc-binding domain"/>
    <property type="match status" value="1"/>
</dbReference>
<keyword evidence="1" id="KW-0479">Metal-binding</keyword>
<evidence type="ECO:0000313" key="7">
    <source>
        <dbReference type="EMBL" id="CAD7273372.1"/>
    </source>
</evidence>
<feature type="domain" description="RING-type" evidence="5">
    <location>
        <begin position="35"/>
        <end position="78"/>
    </location>
</feature>
<dbReference type="GO" id="GO:0061630">
    <property type="term" value="F:ubiquitin protein ligase activity"/>
    <property type="evidence" value="ECO:0007669"/>
    <property type="project" value="TreeGrafter"/>
</dbReference>
<dbReference type="SMART" id="SM00249">
    <property type="entry name" value="PHD"/>
    <property type="match status" value="1"/>
</dbReference>
<keyword evidence="2 4" id="KW-0863">Zinc-finger</keyword>
<gene>
    <name evidence="7" type="ORF">NMOB1V02_LOCUS1263</name>
</gene>
<dbReference type="CDD" id="cd19756">
    <property type="entry name" value="Bbox2"/>
    <property type="match status" value="1"/>
</dbReference>
<evidence type="ECO:0000259" key="6">
    <source>
        <dbReference type="PROSITE" id="PS50119"/>
    </source>
</evidence>
<dbReference type="EMBL" id="CAJPEX010000123">
    <property type="protein sequence ID" value="CAG0913524.1"/>
    <property type="molecule type" value="Genomic_DNA"/>
</dbReference>
<dbReference type="AlphaFoldDB" id="A0A7R9BDU5"/>
<feature type="domain" description="B box-type" evidence="6">
    <location>
        <begin position="122"/>
        <end position="162"/>
    </location>
</feature>
<protein>
    <submittedName>
        <fullName evidence="7">Uncharacterized protein</fullName>
    </submittedName>
</protein>
<dbReference type="OrthoDB" id="1870062at2759"/>
<sequence length="738" mass="81634">MTDVMLQVQAPISVENPEDSEAAQSIECDGFFMKCVVCDKSVHEEAPIFMPCLHVMCKACSPETNDQAFVMRLCERCSQPFDMRDTLPAEVVDYILSANDRCIKRPSSKTASGEKCEVVASKDEAMCEIHGKPTVDRFCHSCGVAICVSCLDAHSSHNVIVLREEVKVTDEYEEVLKACESVRQSLRSDFQLLRENQLQLDRGLERATWGYDEALQEASEALQKHGKYLLHKVSDQILDKLSAFGDRKTLLEGELAEVHKTLLVAEYFKNNASPDTWARMEIAPIYFTKCLEKRKEVAAMLNSDFEKPMFKVVSDVQSIVIDLLEQLGSFNFFANGKRLTVFRTTPGGLYPQEIFERSLVEEQKDALSGKNDHLRDHISVQEFQRISSAGALKRSGSIAPLKVPDDVLIIDPAQPSGRSTVAIPAESIINSSQIVVGSPMTSGSKFRHILPSPASGVHLVSKSSNTPSRLANCSNVRIISPTRLTNGSCSQMVAGAKRRIISTSFAATQGYKVLKPRSVEASPVVDSSGTSTEKAEEPCESPLVGLVLKPAKELPALLPIPLENPTAEPMLIDLVDDDDHTSIPQLDECHICRKKIEDVQPIKCFVCSLAFHADCHVPKINSLLLSTFSAMVRVLRERKSLPCDEFFCDLCPVMVSWQDVNNLVSDDLSRVILKSCRAPKDCDAFLTFGVDDRTGIFPEAALQLIQRFSGTVNPEGLKLFAAKYNIKLVAESRKLPET</sequence>
<evidence type="ECO:0000256" key="3">
    <source>
        <dbReference type="ARBA" id="ARBA00022833"/>
    </source>
</evidence>
<dbReference type="GO" id="GO:0005654">
    <property type="term" value="C:nucleoplasm"/>
    <property type="evidence" value="ECO:0007669"/>
    <property type="project" value="TreeGrafter"/>
</dbReference>
<dbReference type="PANTHER" id="PTHR25462:SF305">
    <property type="entry name" value="RING-TYPE DOMAIN-CONTAINING PROTEIN"/>
    <property type="match status" value="1"/>
</dbReference>
<dbReference type="InterPro" id="IPR001841">
    <property type="entry name" value="Znf_RING"/>
</dbReference>
<dbReference type="EMBL" id="OA882160">
    <property type="protein sequence ID" value="CAD7273372.1"/>
    <property type="molecule type" value="Genomic_DNA"/>
</dbReference>
<dbReference type="InterPro" id="IPR000315">
    <property type="entry name" value="Znf_B-box"/>
</dbReference>
<evidence type="ECO:0000256" key="2">
    <source>
        <dbReference type="ARBA" id="ARBA00022771"/>
    </source>
</evidence>
<evidence type="ECO:0000313" key="8">
    <source>
        <dbReference type="Proteomes" id="UP000678499"/>
    </source>
</evidence>
<dbReference type="PANTHER" id="PTHR25462">
    <property type="entry name" value="BONUS, ISOFORM C-RELATED"/>
    <property type="match status" value="1"/>
</dbReference>